<protein>
    <submittedName>
        <fullName evidence="2">Protein rolling stone</fullName>
    </submittedName>
</protein>
<reference evidence="2" key="1">
    <citation type="submission" date="2021-10" db="EMBL/GenBank/DDBJ databases">
        <title>Tropical sea cucumber genome reveals ecological adaptation and Cuvierian tubules defense mechanism.</title>
        <authorList>
            <person name="Chen T."/>
        </authorList>
    </citation>
    <scope>NUCLEOTIDE SEQUENCE</scope>
    <source>
        <strain evidence="2">Nanhai2018</strain>
        <tissue evidence="2">Muscle</tissue>
    </source>
</reference>
<feature type="transmembrane region" description="Helical" evidence="1">
    <location>
        <begin position="66"/>
        <end position="88"/>
    </location>
</feature>
<dbReference type="AlphaFoldDB" id="A0A9Q1CET0"/>
<organism evidence="2 3">
    <name type="scientific">Holothuria leucospilota</name>
    <name type="common">Black long sea cucumber</name>
    <name type="synonym">Mertensiothuria leucospilota</name>
    <dbReference type="NCBI Taxonomy" id="206669"/>
    <lineage>
        <taxon>Eukaryota</taxon>
        <taxon>Metazoa</taxon>
        <taxon>Echinodermata</taxon>
        <taxon>Eleutherozoa</taxon>
        <taxon>Echinozoa</taxon>
        <taxon>Holothuroidea</taxon>
        <taxon>Aspidochirotacea</taxon>
        <taxon>Aspidochirotida</taxon>
        <taxon>Holothuriidae</taxon>
        <taxon>Holothuria</taxon>
    </lineage>
</organism>
<keyword evidence="1" id="KW-1133">Transmembrane helix</keyword>
<feature type="transmembrane region" description="Helical" evidence="1">
    <location>
        <begin position="244"/>
        <end position="269"/>
    </location>
</feature>
<evidence type="ECO:0000313" key="2">
    <source>
        <dbReference type="EMBL" id="KAJ8043204.1"/>
    </source>
</evidence>
<dbReference type="OrthoDB" id="419711at2759"/>
<feature type="transmembrane region" description="Helical" evidence="1">
    <location>
        <begin position="173"/>
        <end position="193"/>
    </location>
</feature>
<keyword evidence="1" id="KW-0812">Transmembrane</keyword>
<dbReference type="Proteomes" id="UP001152320">
    <property type="component" value="Chromosome 4"/>
</dbReference>
<dbReference type="PANTHER" id="PTHR12242:SF45">
    <property type="entry name" value="MARVEL DOMAIN-CONTAINING PROTEIN"/>
    <property type="match status" value="1"/>
</dbReference>
<comment type="caution">
    <text evidence="2">The sequence shown here is derived from an EMBL/GenBank/DDBJ whole genome shotgun (WGS) entry which is preliminary data.</text>
</comment>
<name>A0A9Q1CET0_HOLLE</name>
<evidence type="ECO:0000256" key="1">
    <source>
        <dbReference type="SAM" id="Phobius"/>
    </source>
</evidence>
<evidence type="ECO:0000313" key="3">
    <source>
        <dbReference type="Proteomes" id="UP001152320"/>
    </source>
</evidence>
<dbReference type="EMBL" id="JAIZAY010000004">
    <property type="protein sequence ID" value="KAJ8043204.1"/>
    <property type="molecule type" value="Genomic_DNA"/>
</dbReference>
<feature type="transmembrane region" description="Helical" evidence="1">
    <location>
        <begin position="138"/>
        <end position="158"/>
    </location>
</feature>
<proteinExistence type="predicted"/>
<sequence length="317" mass="36616">MGYVRNVLCLVNVYPEVFGRPQWQFSQVLYIYYRYLFAFYVIGWDVFITIRGSYQYGGWYQIDLKVWTFHLLALYAFISVVTALVHWVRVAKWRYEDFLRKDSSPAIDSVLNTSQNSLGITADQSIYPSNPWYFKLDWLLFNLNISLHPIVTILFWIHARNDNVFSSDDKSDILAVAHLTIVNTALIVLDLFIRRIPVYILQAAYPMTVWIIYIIVNVIVHFANAPGSQEFIYSDLFNWSADNVAPSISFAVAFLFGILLVHLLAYFLFKFRTALFLRCCKDVGYYDSSGVSLEMSSGLCCSVCGRGQDSHNFVFNT</sequence>
<feature type="transmembrane region" description="Helical" evidence="1">
    <location>
        <begin position="32"/>
        <end position="54"/>
    </location>
</feature>
<dbReference type="PANTHER" id="PTHR12242">
    <property type="entry name" value="OS02G0130600 PROTEIN-RELATED"/>
    <property type="match status" value="1"/>
</dbReference>
<accession>A0A9Q1CET0</accession>
<gene>
    <name evidence="2" type="ORF">HOLleu_10189</name>
</gene>
<keyword evidence="3" id="KW-1185">Reference proteome</keyword>
<dbReference type="GO" id="GO:0016020">
    <property type="term" value="C:membrane"/>
    <property type="evidence" value="ECO:0007669"/>
    <property type="project" value="TreeGrafter"/>
</dbReference>
<keyword evidence="1" id="KW-0472">Membrane</keyword>
<feature type="transmembrane region" description="Helical" evidence="1">
    <location>
        <begin position="205"/>
        <end position="224"/>
    </location>
</feature>